<dbReference type="Proteomes" id="UP000032866">
    <property type="component" value="Chromosome 2"/>
</dbReference>
<evidence type="ECO:0000313" key="2">
    <source>
        <dbReference type="EMBL" id="AFQ50461.1"/>
    </source>
</evidence>
<protein>
    <submittedName>
        <fullName evidence="2">Hnh endonuclease</fullName>
    </submittedName>
</protein>
<keyword evidence="2" id="KW-0378">Hydrolase</keyword>
<dbReference type="AlphaFoldDB" id="A0A9W3PBD2"/>
<dbReference type="Gene3D" id="1.10.30.50">
    <property type="match status" value="1"/>
</dbReference>
<dbReference type="CDD" id="cd00085">
    <property type="entry name" value="HNHc"/>
    <property type="match status" value="1"/>
</dbReference>
<keyword evidence="2" id="KW-0540">Nuclease</keyword>
<dbReference type="InterPro" id="IPR002711">
    <property type="entry name" value="HNH"/>
</dbReference>
<evidence type="ECO:0000313" key="3">
    <source>
        <dbReference type="Proteomes" id="UP000032866"/>
    </source>
</evidence>
<reference evidence="2 3" key="1">
    <citation type="journal article" date="2012" name="J. Bacteriol.">
        <title>Complete Genome Sequence of Burkholderia sp. Strain GG4, a Betaproteobacterium That Reduces 3-Oxo-N-Acylhomoserine Lactones and Produces Different N-Acylhomoserine Lactones.</title>
        <authorList>
            <person name="Hong K.W."/>
            <person name="Koh C.L."/>
            <person name="Sam C.K."/>
            <person name="Yin W.F."/>
            <person name="Chan K.G."/>
        </authorList>
    </citation>
    <scope>NUCLEOTIDE SEQUENCE [LARGE SCALE GENOMIC DNA]</scope>
    <source>
        <strain evidence="2 3">GG4</strain>
    </source>
</reference>
<dbReference type="GO" id="GO:0004519">
    <property type="term" value="F:endonuclease activity"/>
    <property type="evidence" value="ECO:0007669"/>
    <property type="project" value="UniProtKB-KW"/>
</dbReference>
<evidence type="ECO:0000259" key="1">
    <source>
        <dbReference type="Pfam" id="PF01844"/>
    </source>
</evidence>
<gene>
    <name evidence="2" type="ORF">GEM_4071</name>
</gene>
<dbReference type="RefSeq" id="WP_014899231.1">
    <property type="nucleotide sequence ID" value="NC_018514.1"/>
</dbReference>
<dbReference type="Pfam" id="PF01844">
    <property type="entry name" value="HNH"/>
    <property type="match status" value="1"/>
</dbReference>
<dbReference type="InterPro" id="IPR003615">
    <property type="entry name" value="HNH_nuc"/>
</dbReference>
<organism evidence="2 3">
    <name type="scientific">Burkholderia cepacia GG4</name>
    <dbReference type="NCBI Taxonomy" id="1009846"/>
    <lineage>
        <taxon>Bacteria</taxon>
        <taxon>Pseudomonadati</taxon>
        <taxon>Pseudomonadota</taxon>
        <taxon>Betaproteobacteria</taxon>
        <taxon>Burkholderiales</taxon>
        <taxon>Burkholderiaceae</taxon>
        <taxon>Burkholderia</taxon>
        <taxon>Burkholderia cepacia complex</taxon>
    </lineage>
</organism>
<accession>A0A9W3PBD2</accession>
<dbReference type="KEGG" id="bct:GEM_4071"/>
<sequence length="384" mass="43397">MTKGFDWVPFYGEMSQKLLAYRDKQLVLITILKSAGVNGLMDQNPEGTTVPLTEIDPFTFLALLNKQSFVERERVLAIIKPQLGIVADVPHGFLGIPKADARQTWLFPYLYDRNHDDIDKLWDLYEEVMSGKKISEAVFGKAQEVKYTGHAKLTQAIFRAAPERFFPVDGQTTSYLAGLRLPNVFRSAREFQDICAKVKKRVSKPLYEQSHDAWFANQKKEPDAETEYQMKVLEKAAKSQRVIEGKGGVAVPKIGSSGLSKAGYQRNPTVAARALQLANFKCEIDAEHQTFISNATGTPYVEAHHLIPFSNQGGYPFSLDVTANIVALCPNCHRRLHHGKADEKVRDINFLLSEREDRLVEKRLKISKEELLKLYRGDLLEENA</sequence>
<name>A0A9W3PBD2_BURCE</name>
<proteinExistence type="predicted"/>
<dbReference type="EMBL" id="CP003775">
    <property type="protein sequence ID" value="AFQ50461.1"/>
    <property type="molecule type" value="Genomic_DNA"/>
</dbReference>
<feature type="domain" description="HNH" evidence="1">
    <location>
        <begin position="299"/>
        <end position="338"/>
    </location>
</feature>
<keyword evidence="2" id="KW-0255">Endonuclease</keyword>